<evidence type="ECO:0000313" key="1">
    <source>
        <dbReference type="EMBL" id="MCE8047999.1"/>
    </source>
</evidence>
<accession>A0ABS9B8C4</accession>
<evidence type="ECO:0000313" key="2">
    <source>
        <dbReference type="Proteomes" id="UP001320154"/>
    </source>
</evidence>
<sequence>MIQASKEVILPFVPKSDMNIQDGDMPSVLIKNVTWNIQKQCFLCEVEEGCQYEFNSKDNVNNLIKELVILESAREHGWFIKKQIYRAA</sequence>
<proteinExistence type="predicted"/>
<gene>
    <name evidence="1" type="ORF">HOP60_14820</name>
</gene>
<dbReference type="EMBL" id="JABFTQ010000009">
    <property type="protein sequence ID" value="MCE8047999.1"/>
    <property type="molecule type" value="Genomic_DNA"/>
</dbReference>
<name>A0ABS9B8C4_9GAMM</name>
<keyword evidence="2" id="KW-1185">Reference proteome</keyword>
<organism evidence="1 2">
    <name type="scientific">Billgrantia desiderata</name>
    <dbReference type="NCBI Taxonomy" id="52021"/>
    <lineage>
        <taxon>Bacteria</taxon>
        <taxon>Pseudomonadati</taxon>
        <taxon>Pseudomonadota</taxon>
        <taxon>Gammaproteobacteria</taxon>
        <taxon>Oceanospirillales</taxon>
        <taxon>Halomonadaceae</taxon>
        <taxon>Billgrantia</taxon>
    </lineage>
</organism>
<reference evidence="1 2" key="1">
    <citation type="journal article" date="2021" name="Front. Microbiol.">
        <title>Aerobic Denitrification and Heterotrophic Sulfur Oxidation in the Genus Halomonas Revealed by Six Novel Species Characterizations and Genome-Based Analysis.</title>
        <authorList>
            <person name="Wang L."/>
            <person name="Shao Z."/>
        </authorList>
    </citation>
    <scope>NUCLEOTIDE SEQUENCE [LARGE SCALE GENOMIC DNA]</scope>
    <source>
        <strain evidence="1 2">MCCC 1A05748</strain>
    </source>
</reference>
<dbReference type="Proteomes" id="UP001320154">
    <property type="component" value="Unassembled WGS sequence"/>
</dbReference>
<comment type="caution">
    <text evidence="1">The sequence shown here is derived from an EMBL/GenBank/DDBJ whole genome shotgun (WGS) entry which is preliminary data.</text>
</comment>
<dbReference type="RefSeq" id="WP_234251054.1">
    <property type="nucleotide sequence ID" value="NZ_JABFTQ010000009.1"/>
</dbReference>
<protein>
    <submittedName>
        <fullName evidence="1">Uncharacterized protein</fullName>
    </submittedName>
</protein>